<dbReference type="InterPro" id="IPR008731">
    <property type="entry name" value="PTS_EIN"/>
</dbReference>
<evidence type="ECO:0000313" key="5">
    <source>
        <dbReference type="EMBL" id="TXS98611.1"/>
    </source>
</evidence>
<evidence type="ECO:0000259" key="4">
    <source>
        <dbReference type="PROSITE" id="PS51350"/>
    </source>
</evidence>
<dbReference type="InterPro" id="IPR039643">
    <property type="entry name" value="DhaM"/>
</dbReference>
<dbReference type="InterPro" id="IPR036637">
    <property type="entry name" value="Phosphohistidine_dom_sf"/>
</dbReference>
<dbReference type="NCBIfam" id="NF008478">
    <property type="entry name" value="PRK11377.1"/>
    <property type="match status" value="1"/>
</dbReference>
<dbReference type="InterPro" id="IPR000032">
    <property type="entry name" value="HPr-like"/>
</dbReference>
<organism evidence="5 6">
    <name type="scientific">Escherichia coli</name>
    <dbReference type="NCBI Taxonomy" id="562"/>
    <lineage>
        <taxon>Bacteria</taxon>
        <taxon>Pseudomonadati</taxon>
        <taxon>Pseudomonadota</taxon>
        <taxon>Gammaproteobacteria</taxon>
        <taxon>Enterobacterales</taxon>
        <taxon>Enterobacteriaceae</taxon>
        <taxon>Escherichia</taxon>
    </lineage>
</organism>
<dbReference type="Pfam" id="PF00391">
    <property type="entry name" value="PEP-utilizers"/>
    <property type="match status" value="1"/>
</dbReference>
<dbReference type="Gene3D" id="1.10.274.10">
    <property type="entry name" value="PtsI, HPr-binding domain"/>
    <property type="match status" value="1"/>
</dbReference>
<dbReference type="Gene3D" id="3.30.1340.10">
    <property type="entry name" value="HPr-like"/>
    <property type="match status" value="1"/>
</dbReference>
<feature type="region of interest" description="Disordered" evidence="3">
    <location>
        <begin position="1"/>
        <end position="21"/>
    </location>
</feature>
<dbReference type="Pfam" id="PF00381">
    <property type="entry name" value="PTS-HPr"/>
    <property type="match status" value="1"/>
</dbReference>
<dbReference type="GO" id="GO:0047324">
    <property type="term" value="F:phosphoenolpyruvate-glycerone phosphotransferase activity"/>
    <property type="evidence" value="ECO:0007669"/>
    <property type="project" value="UniProtKB-EC"/>
</dbReference>
<proteinExistence type="inferred from homology"/>
<dbReference type="SUPFAM" id="SSF55594">
    <property type="entry name" value="HPr-like"/>
    <property type="match status" value="1"/>
</dbReference>
<feature type="domain" description="HPr" evidence="4">
    <location>
        <begin position="32"/>
        <end position="119"/>
    </location>
</feature>
<dbReference type="PANTHER" id="PTHR38594">
    <property type="entry name" value="PEP-DEPENDENT DIHYDROXYACETONE KINASE, PHOSPHORYL DONOR SUBUNIT DHAM"/>
    <property type="match status" value="1"/>
</dbReference>
<dbReference type="NCBIfam" id="TIGR01003">
    <property type="entry name" value="PTS_HPr_family"/>
    <property type="match status" value="1"/>
</dbReference>
<sequence length="349" mass="38862">AMHALEAKREQLGLPSSDTEISDTCPAYDEEARSLAVVIKNRNGLHVRPASRLVYTLSTFNADMLLEKNGKCVTPESINQIALLQVRYNDTLRLIAKGPEAEEALIAFRQLAEDNFGETEEVAPPTLRPVPPVSGKAFYYQPVLCTVQAKSTLTVEEEQDRLRQAIDFTLLDLMTLTAKAEASGLDDIAAIFSGHHTLLDDPELLAAASELLQHEHCTAEYAWQQVLKELSQQYQQLDDEYLQARYIDVDDLLHRTLVHLTQTKEELPQFNSPTILLAENIYPSTVLQLDPAVVKGICLSAGSPVSHSALIARELGIGWICQQGEKLYAIQPEETLTLDVKTQRFNRQG</sequence>
<dbReference type="GO" id="GO:0009401">
    <property type="term" value="P:phosphoenolpyruvate-dependent sugar phosphotransferase system"/>
    <property type="evidence" value="ECO:0007669"/>
    <property type="project" value="InterPro"/>
</dbReference>
<reference evidence="5 6" key="1">
    <citation type="submission" date="2019-08" db="EMBL/GenBank/DDBJ databases">
        <title>Whole genome analysis of cultivated E. coli strains isolated from CD patients and healthy donors.</title>
        <authorList>
            <person name="Siniagina M.N."/>
            <person name="Markelova M.I."/>
            <person name="Laikov A.V."/>
            <person name="Boulygina E.A."/>
            <person name="Khusnutdinova D.R."/>
            <person name="Kharchenko A."/>
            <person name="Grigoryeva T.V."/>
        </authorList>
    </citation>
    <scope>NUCLEOTIDE SEQUENCE [LARGE SCALE GENOMIC DNA]</scope>
    <source>
        <strain evidence="5 6">3_77_5</strain>
    </source>
</reference>
<dbReference type="PROSITE" id="PS00369">
    <property type="entry name" value="PTS_HPR_HIS"/>
    <property type="match status" value="1"/>
</dbReference>
<dbReference type="GO" id="GO:0019563">
    <property type="term" value="P:glycerol catabolic process"/>
    <property type="evidence" value="ECO:0007669"/>
    <property type="project" value="InterPro"/>
</dbReference>
<dbReference type="PANTHER" id="PTHR38594:SF1">
    <property type="entry name" value="PEP-DEPENDENT DIHYDROXYACETONE KINASE, PHOSPHORYL DONOR SUBUNIT DHAM"/>
    <property type="match status" value="1"/>
</dbReference>
<dbReference type="Pfam" id="PF05524">
    <property type="entry name" value="PEP-utilisers_N"/>
    <property type="match status" value="1"/>
</dbReference>
<dbReference type="InterPro" id="IPR035895">
    <property type="entry name" value="HPr-like_sf"/>
</dbReference>
<dbReference type="InterPro" id="IPR008279">
    <property type="entry name" value="PEP-util_enz_mobile_dom"/>
</dbReference>
<dbReference type="Proteomes" id="UP000321461">
    <property type="component" value="Unassembled WGS sequence"/>
</dbReference>
<comment type="similarity">
    <text evidence="1">Belongs to the PEP-utilizing enzyme family.</text>
</comment>
<keyword evidence="5" id="KW-0418">Kinase</keyword>
<evidence type="ECO:0000256" key="3">
    <source>
        <dbReference type="SAM" id="MobiDB-lite"/>
    </source>
</evidence>
<protein>
    <submittedName>
        <fullName evidence="5">Dihydroxyacetone kinase subunit DhaM</fullName>
        <ecNumber evidence="5">2.7.1.121</ecNumber>
    </submittedName>
</protein>
<dbReference type="RefSeq" id="WP_247177929.1">
    <property type="nucleotide sequence ID" value="NZ_JAGMPG010000052.1"/>
</dbReference>
<dbReference type="PRINTS" id="PR00107">
    <property type="entry name" value="PHOSPHOCPHPR"/>
</dbReference>
<keyword evidence="2 5" id="KW-0808">Transferase</keyword>
<evidence type="ECO:0000256" key="2">
    <source>
        <dbReference type="ARBA" id="ARBA00022679"/>
    </source>
</evidence>
<dbReference type="SUPFAM" id="SSF47831">
    <property type="entry name" value="Enzyme I of the PEP:sugar phosphotransferase system HPr-binding (sub)domain"/>
    <property type="match status" value="1"/>
</dbReference>
<evidence type="ECO:0000256" key="1">
    <source>
        <dbReference type="ARBA" id="ARBA00007837"/>
    </source>
</evidence>
<dbReference type="InterPro" id="IPR001020">
    <property type="entry name" value="PTS_HPr_His_P_site"/>
</dbReference>
<evidence type="ECO:0000313" key="6">
    <source>
        <dbReference type="Proteomes" id="UP000321461"/>
    </source>
</evidence>
<dbReference type="EMBL" id="VSBS01001380">
    <property type="protein sequence ID" value="TXS98611.1"/>
    <property type="molecule type" value="Genomic_DNA"/>
</dbReference>
<dbReference type="InterPro" id="IPR036618">
    <property type="entry name" value="PtsI_HPr-bd_sf"/>
</dbReference>
<feature type="non-terminal residue" evidence="5">
    <location>
        <position position="1"/>
    </location>
</feature>
<feature type="compositionally biased region" description="Basic and acidic residues" evidence="3">
    <location>
        <begin position="1"/>
        <end position="11"/>
    </location>
</feature>
<dbReference type="PROSITE" id="PS51350">
    <property type="entry name" value="PTS_HPR_DOM"/>
    <property type="match status" value="1"/>
</dbReference>
<accession>A0A5C9AH32</accession>
<dbReference type="SUPFAM" id="SSF52009">
    <property type="entry name" value="Phosphohistidine domain"/>
    <property type="match status" value="1"/>
</dbReference>
<dbReference type="Gene3D" id="3.50.30.10">
    <property type="entry name" value="Phosphohistidine domain"/>
    <property type="match status" value="1"/>
</dbReference>
<name>A0A5C9AH32_ECOLX</name>
<comment type="caution">
    <text evidence="5">The sequence shown here is derived from an EMBL/GenBank/DDBJ whole genome shotgun (WGS) entry which is preliminary data.</text>
</comment>
<dbReference type="AlphaFoldDB" id="A0A5C9AH32"/>
<gene>
    <name evidence="5" type="primary">dhaM</name>
    <name evidence="5" type="ORF">FWK02_27100</name>
</gene>
<dbReference type="CDD" id="cd00367">
    <property type="entry name" value="PTS-HPr_like"/>
    <property type="match status" value="1"/>
</dbReference>
<dbReference type="EC" id="2.7.1.121" evidence="5"/>